<dbReference type="RefSeq" id="WP_218472607.1">
    <property type="nucleotide sequence ID" value="NZ_BAABJN010000009.1"/>
</dbReference>
<reference evidence="2 3" key="1">
    <citation type="submission" date="2021-07" db="EMBL/GenBank/DDBJ databases">
        <title>Whole Genome Sequence of Nocardia Iowensis.</title>
        <authorList>
            <person name="Lamm A."/>
            <person name="Collins-Fairclough A.M."/>
            <person name="Bunk B."/>
            <person name="Sproer C."/>
        </authorList>
    </citation>
    <scope>NUCLEOTIDE SEQUENCE [LARGE SCALE GENOMIC DNA]</scope>
    <source>
        <strain evidence="2 3">NRRL 5646</strain>
    </source>
</reference>
<feature type="transmembrane region" description="Helical" evidence="1">
    <location>
        <begin position="88"/>
        <end position="110"/>
    </location>
</feature>
<sequence length="188" mass="19459">MTYRNPAVAAPAAPSGLVPKTAGVLALLVGLCNVWGGRTLLEPFGHGPADLDNSLAIFGGLGGLLAAFALVYGTALMFRHDQAGRYTVLLASGVLSAIALVGLVCSLTGYQPDYAIDWFPEEGPIADPLTSAFGGLVGILTAFVHRDWLASLAGLALPLAVYLLTSSHYTEAWVEAGSGVDGWREMSG</sequence>
<accession>A0ABX8RSA1</accession>
<feature type="transmembrane region" description="Helical" evidence="1">
    <location>
        <begin position="148"/>
        <end position="165"/>
    </location>
</feature>
<dbReference type="Proteomes" id="UP000694257">
    <property type="component" value="Chromosome"/>
</dbReference>
<feature type="transmembrane region" description="Helical" evidence="1">
    <location>
        <begin position="56"/>
        <end position="76"/>
    </location>
</feature>
<keyword evidence="1" id="KW-1133">Transmembrane helix</keyword>
<evidence type="ECO:0000256" key="1">
    <source>
        <dbReference type="SAM" id="Phobius"/>
    </source>
</evidence>
<keyword evidence="1" id="KW-0812">Transmembrane</keyword>
<evidence type="ECO:0000313" key="2">
    <source>
        <dbReference type="EMBL" id="QXN91757.1"/>
    </source>
</evidence>
<organism evidence="2 3">
    <name type="scientific">Nocardia iowensis</name>
    <dbReference type="NCBI Taxonomy" id="204891"/>
    <lineage>
        <taxon>Bacteria</taxon>
        <taxon>Bacillati</taxon>
        <taxon>Actinomycetota</taxon>
        <taxon>Actinomycetes</taxon>
        <taxon>Mycobacteriales</taxon>
        <taxon>Nocardiaceae</taxon>
        <taxon>Nocardia</taxon>
    </lineage>
</organism>
<dbReference type="EMBL" id="CP078145">
    <property type="protein sequence ID" value="QXN91757.1"/>
    <property type="molecule type" value="Genomic_DNA"/>
</dbReference>
<gene>
    <name evidence="2" type="ORF">KV110_00665</name>
</gene>
<evidence type="ECO:0000313" key="3">
    <source>
        <dbReference type="Proteomes" id="UP000694257"/>
    </source>
</evidence>
<name>A0ABX8RSA1_NOCIO</name>
<keyword evidence="3" id="KW-1185">Reference proteome</keyword>
<protein>
    <recommendedName>
        <fullName evidence="4">Cell division protein FtsK</fullName>
    </recommendedName>
</protein>
<proteinExistence type="predicted"/>
<evidence type="ECO:0008006" key="4">
    <source>
        <dbReference type="Google" id="ProtNLM"/>
    </source>
</evidence>
<feature type="transmembrane region" description="Helical" evidence="1">
    <location>
        <begin position="12"/>
        <end position="36"/>
    </location>
</feature>
<keyword evidence="1" id="KW-0472">Membrane</keyword>